<organism evidence="3 4">
    <name type="scientific">Stylosanthes scabra</name>
    <dbReference type="NCBI Taxonomy" id="79078"/>
    <lineage>
        <taxon>Eukaryota</taxon>
        <taxon>Viridiplantae</taxon>
        <taxon>Streptophyta</taxon>
        <taxon>Embryophyta</taxon>
        <taxon>Tracheophyta</taxon>
        <taxon>Spermatophyta</taxon>
        <taxon>Magnoliopsida</taxon>
        <taxon>eudicotyledons</taxon>
        <taxon>Gunneridae</taxon>
        <taxon>Pentapetalae</taxon>
        <taxon>rosids</taxon>
        <taxon>fabids</taxon>
        <taxon>Fabales</taxon>
        <taxon>Fabaceae</taxon>
        <taxon>Papilionoideae</taxon>
        <taxon>50 kb inversion clade</taxon>
        <taxon>dalbergioids sensu lato</taxon>
        <taxon>Dalbergieae</taxon>
        <taxon>Pterocarpus clade</taxon>
        <taxon>Stylosanthes</taxon>
    </lineage>
</organism>
<evidence type="ECO:0000256" key="1">
    <source>
        <dbReference type="SAM" id="MobiDB-lite"/>
    </source>
</evidence>
<feature type="region of interest" description="Disordered" evidence="1">
    <location>
        <begin position="275"/>
        <end position="337"/>
    </location>
</feature>
<feature type="compositionally biased region" description="Basic and acidic residues" evidence="1">
    <location>
        <begin position="323"/>
        <end position="336"/>
    </location>
</feature>
<dbReference type="Pfam" id="PF04195">
    <property type="entry name" value="Transposase_28"/>
    <property type="match status" value="1"/>
</dbReference>
<evidence type="ECO:0000259" key="2">
    <source>
        <dbReference type="Pfam" id="PF04195"/>
    </source>
</evidence>
<dbReference type="Proteomes" id="UP001341840">
    <property type="component" value="Unassembled WGS sequence"/>
</dbReference>
<evidence type="ECO:0000313" key="3">
    <source>
        <dbReference type="EMBL" id="MED6187694.1"/>
    </source>
</evidence>
<gene>
    <name evidence="3" type="ORF">PIB30_078878</name>
</gene>
<sequence length="492" mass="56091">MPRELPTIYRWVTRDVLGAPPILSQGYLDELKLSGVIFGGGDLERRYRVEAARPGDRVCYLNLDHRTVPIWLWVDKVMFTKFGVRVPFSDFQQRLLNRASVAPSQLHPNAWSAIQYFKLVTEYLELPQDLEVFLYLFTFFFPNTEGKTKKGYMSVRPGKYRKIFSLYEDSFQDFKGRFFKIFPVGEHRPFWLSLEGQGRFLPYWSRDNDMDYVPVTYKGLNADQKDTADLFVKLFSEWNLKPKTRLSNPSEAREAIVGMVGNEVTLERLRRLIRPGPSRSMPSISFPAPGTSMPPTDPQPVSASSTPAFPEGGDSSNPRLRKRPADDASADHKRPQAEWASLRAATIMKSIEPRLTAADQWEGRCVKLNGDLKALNLQRVEAEKEKLAAEQAKIKAESDLKSLSRKLEALGKERDQKAERRKDREAELGREIKDLQNLVSDEKARADKAEASLAESEKDREELVRMAEDSVVATERALKAQISLLLPDFDVS</sequence>
<evidence type="ECO:0000313" key="4">
    <source>
        <dbReference type="Proteomes" id="UP001341840"/>
    </source>
</evidence>
<feature type="region of interest" description="Disordered" evidence="1">
    <location>
        <begin position="442"/>
        <end position="461"/>
    </location>
</feature>
<keyword evidence="4" id="KW-1185">Reference proteome</keyword>
<name>A0ABU6WQU4_9FABA</name>
<accession>A0ABU6WQU4</accession>
<dbReference type="EMBL" id="JASCZI010182345">
    <property type="protein sequence ID" value="MED6187694.1"/>
    <property type="molecule type" value="Genomic_DNA"/>
</dbReference>
<protein>
    <recommendedName>
        <fullName evidence="2">Transposase (putative) gypsy type domain-containing protein</fullName>
    </recommendedName>
</protein>
<comment type="caution">
    <text evidence="3">The sequence shown here is derived from an EMBL/GenBank/DDBJ whole genome shotgun (WGS) entry which is preliminary data.</text>
</comment>
<feature type="domain" description="Transposase (putative) gypsy type" evidence="2">
    <location>
        <begin position="78"/>
        <end position="138"/>
    </location>
</feature>
<feature type="region of interest" description="Disordered" evidence="1">
    <location>
        <begin position="407"/>
        <end position="428"/>
    </location>
</feature>
<reference evidence="3 4" key="1">
    <citation type="journal article" date="2023" name="Plants (Basel)">
        <title>Bridging the Gap: Combining Genomics and Transcriptomics Approaches to Understand Stylosanthes scabra, an Orphan Legume from the Brazilian Caatinga.</title>
        <authorList>
            <person name="Ferreira-Neto J.R.C."/>
            <person name="da Silva M.D."/>
            <person name="Binneck E."/>
            <person name="de Melo N.F."/>
            <person name="da Silva R.H."/>
            <person name="de Melo A.L.T.M."/>
            <person name="Pandolfi V."/>
            <person name="Bustamante F.O."/>
            <person name="Brasileiro-Vidal A.C."/>
            <person name="Benko-Iseppon A.M."/>
        </authorList>
    </citation>
    <scope>NUCLEOTIDE SEQUENCE [LARGE SCALE GENOMIC DNA]</scope>
    <source>
        <tissue evidence="3">Leaves</tissue>
    </source>
</reference>
<proteinExistence type="predicted"/>
<dbReference type="InterPro" id="IPR007321">
    <property type="entry name" value="Transposase_28"/>
</dbReference>